<accession>A0A1D1VS17</accession>
<evidence type="ECO:0000313" key="2">
    <source>
        <dbReference type="EMBL" id="GAV01349.1"/>
    </source>
</evidence>
<name>A0A1D1VS17_RAMVA</name>
<dbReference type="PANTHER" id="PTHR46830:SF2">
    <property type="entry name" value="ALPHA-1,4-N-ACETYLGLUCOSAMINYLTRANSFERASE"/>
    <property type="match status" value="1"/>
</dbReference>
<dbReference type="Proteomes" id="UP000186922">
    <property type="component" value="Unassembled WGS sequence"/>
</dbReference>
<organism evidence="2 3">
    <name type="scientific">Ramazzottius varieornatus</name>
    <name type="common">Water bear</name>
    <name type="synonym">Tardigrade</name>
    <dbReference type="NCBI Taxonomy" id="947166"/>
    <lineage>
        <taxon>Eukaryota</taxon>
        <taxon>Metazoa</taxon>
        <taxon>Ecdysozoa</taxon>
        <taxon>Tardigrada</taxon>
        <taxon>Eutardigrada</taxon>
        <taxon>Parachela</taxon>
        <taxon>Hypsibioidea</taxon>
        <taxon>Ramazzottiidae</taxon>
        <taxon>Ramazzottius</taxon>
    </lineage>
</organism>
<dbReference type="InterPro" id="IPR029044">
    <property type="entry name" value="Nucleotide-diphossugar_trans"/>
</dbReference>
<sequence length="329" mass="38029">MRLRIPSTRQESTHRTVVPRNFLLWSCNLVLALVLILCLFYFLTIVIPSVDWTNLGVMPAPPIYLHYVRFNGSRTTNYLSFTEYLSVRSAVQYLAPDAIFLHGDFVPTGVYWENLTSEGLISHVHMEKPFDFGKREGKLKRPKFVEHQADLAKLEILLEYGGIAADFDVYFLRGEKIKKILRKNKAITCYGDEDGNNIGFVAGWPDSVFLKAWRRSYEDLYVKEDWNFNQAFVSKYLTVLFAKDVYVADNVCVIRDTESVVEENSPQLRYFMSAMAVHTYNRHGKPQIRSVADLGGNTTHRKHLLRTIYRNLEIPESEPGFQDEVTIRP</sequence>
<proteinExistence type="predicted"/>
<dbReference type="OrthoDB" id="409543at2759"/>
<keyword evidence="1" id="KW-0812">Transmembrane</keyword>
<dbReference type="SUPFAM" id="SSF53448">
    <property type="entry name" value="Nucleotide-diphospho-sugar transferases"/>
    <property type="match status" value="1"/>
</dbReference>
<dbReference type="Gene3D" id="3.90.550.20">
    <property type="match status" value="1"/>
</dbReference>
<reference evidence="2 3" key="1">
    <citation type="journal article" date="2016" name="Nat. Commun.">
        <title>Extremotolerant tardigrade genome and improved radiotolerance of human cultured cells by tardigrade-unique protein.</title>
        <authorList>
            <person name="Hashimoto T."/>
            <person name="Horikawa D.D."/>
            <person name="Saito Y."/>
            <person name="Kuwahara H."/>
            <person name="Kozuka-Hata H."/>
            <person name="Shin-I T."/>
            <person name="Minakuchi Y."/>
            <person name="Ohishi K."/>
            <person name="Motoyama A."/>
            <person name="Aizu T."/>
            <person name="Enomoto A."/>
            <person name="Kondo K."/>
            <person name="Tanaka S."/>
            <person name="Hara Y."/>
            <person name="Koshikawa S."/>
            <person name="Sagara H."/>
            <person name="Miura T."/>
            <person name="Yokobori S."/>
            <person name="Miyagawa K."/>
            <person name="Suzuki Y."/>
            <person name="Kubo T."/>
            <person name="Oyama M."/>
            <person name="Kohara Y."/>
            <person name="Fujiyama A."/>
            <person name="Arakawa K."/>
            <person name="Katayama T."/>
            <person name="Toyoda A."/>
            <person name="Kunieda T."/>
        </authorList>
    </citation>
    <scope>NUCLEOTIDE SEQUENCE [LARGE SCALE GENOMIC DNA]</scope>
    <source>
        <strain evidence="2 3">YOKOZUNA-1</strain>
    </source>
</reference>
<gene>
    <name evidence="2" type="primary">RvY_12076-1</name>
    <name evidence="2" type="synonym">RvY_12076.1</name>
    <name evidence="2" type="ORF">RvY_12076</name>
</gene>
<evidence type="ECO:0008006" key="4">
    <source>
        <dbReference type="Google" id="ProtNLM"/>
    </source>
</evidence>
<feature type="transmembrane region" description="Helical" evidence="1">
    <location>
        <begin position="21"/>
        <end position="43"/>
    </location>
</feature>
<evidence type="ECO:0000256" key="1">
    <source>
        <dbReference type="SAM" id="Phobius"/>
    </source>
</evidence>
<keyword evidence="3" id="KW-1185">Reference proteome</keyword>
<dbReference type="AlphaFoldDB" id="A0A1D1VS17"/>
<protein>
    <recommendedName>
        <fullName evidence="4">Alpha-1,4-N-acetylglucosaminyltransferase</fullName>
    </recommendedName>
</protein>
<evidence type="ECO:0000313" key="3">
    <source>
        <dbReference type="Proteomes" id="UP000186922"/>
    </source>
</evidence>
<dbReference type="EMBL" id="BDGG01000007">
    <property type="protein sequence ID" value="GAV01349.1"/>
    <property type="molecule type" value="Genomic_DNA"/>
</dbReference>
<keyword evidence="1" id="KW-0472">Membrane</keyword>
<dbReference type="PANTHER" id="PTHR46830">
    <property type="entry name" value="TRANSFERASE, PUTATIVE-RELATED"/>
    <property type="match status" value="1"/>
</dbReference>
<comment type="caution">
    <text evidence="2">The sequence shown here is derived from an EMBL/GenBank/DDBJ whole genome shotgun (WGS) entry which is preliminary data.</text>
</comment>
<keyword evidence="1" id="KW-1133">Transmembrane helix</keyword>